<dbReference type="PANTHER" id="PTHR31286:SF180">
    <property type="entry name" value="OS10G0362600 PROTEIN"/>
    <property type="match status" value="1"/>
</dbReference>
<dbReference type="Proteomes" id="UP001327560">
    <property type="component" value="Chromosome 6"/>
</dbReference>
<accession>A0AAQ3QE68</accession>
<dbReference type="InterPro" id="IPR025558">
    <property type="entry name" value="DUF4283"/>
</dbReference>
<feature type="region of interest" description="Disordered" evidence="1">
    <location>
        <begin position="236"/>
        <end position="272"/>
    </location>
</feature>
<protein>
    <recommendedName>
        <fullName evidence="2">DUF4283 domain-containing protein</fullName>
    </recommendedName>
</protein>
<organism evidence="3 4">
    <name type="scientific">Canna indica</name>
    <name type="common">Indian-shot</name>
    <dbReference type="NCBI Taxonomy" id="4628"/>
    <lineage>
        <taxon>Eukaryota</taxon>
        <taxon>Viridiplantae</taxon>
        <taxon>Streptophyta</taxon>
        <taxon>Embryophyta</taxon>
        <taxon>Tracheophyta</taxon>
        <taxon>Spermatophyta</taxon>
        <taxon>Magnoliopsida</taxon>
        <taxon>Liliopsida</taxon>
        <taxon>Zingiberales</taxon>
        <taxon>Cannaceae</taxon>
        <taxon>Canna</taxon>
    </lineage>
</organism>
<dbReference type="InterPro" id="IPR040256">
    <property type="entry name" value="At4g02000-like"/>
</dbReference>
<evidence type="ECO:0000256" key="1">
    <source>
        <dbReference type="SAM" id="MobiDB-lite"/>
    </source>
</evidence>
<gene>
    <name evidence="3" type="ORF">Cni_G18239</name>
</gene>
<proteinExistence type="predicted"/>
<dbReference type="Pfam" id="PF14111">
    <property type="entry name" value="DUF4283"/>
    <property type="match status" value="1"/>
</dbReference>
<evidence type="ECO:0000313" key="4">
    <source>
        <dbReference type="Proteomes" id="UP001327560"/>
    </source>
</evidence>
<keyword evidence="4" id="KW-1185">Reference proteome</keyword>
<feature type="compositionally biased region" description="Basic and acidic residues" evidence="1">
    <location>
        <begin position="256"/>
        <end position="272"/>
    </location>
</feature>
<name>A0AAQ3QE68_9LILI</name>
<feature type="domain" description="DUF4283" evidence="2">
    <location>
        <begin position="24"/>
        <end position="81"/>
    </location>
</feature>
<evidence type="ECO:0000259" key="2">
    <source>
        <dbReference type="Pfam" id="PF14111"/>
    </source>
</evidence>
<sequence length="272" mass="31693">MCDSEEAEIEQLRRRHKLTGEVFMMPKVWRIKGELRTVDLAASFFCFKFSNSGDYEMALSGGPWFMRGQALLLKPWRPNFQRLLERTDTIPIWIQFPGLPVEYLHEIILRKLAESVGQFIKIDEVTMRRQRAKYARICILWDLTRTVPNGIWVKSSRGKFWQAVAVENIPKLCYHCGKIRHTRNQCVAQEGMLMPDKTTDSIKDCRENNEDAMTGSAEEKGENIYGPWQIVSRKRRGGFRREKRQENGIRNSFGALKEEEKQKMKSDNDGVA</sequence>
<dbReference type="AlphaFoldDB" id="A0AAQ3QE68"/>
<reference evidence="3 4" key="1">
    <citation type="submission" date="2023-10" db="EMBL/GenBank/DDBJ databases">
        <title>Chromosome-scale genome assembly provides insights into flower coloration mechanisms of Canna indica.</title>
        <authorList>
            <person name="Li C."/>
        </authorList>
    </citation>
    <scope>NUCLEOTIDE SEQUENCE [LARGE SCALE GENOMIC DNA]</scope>
    <source>
        <tissue evidence="3">Flower</tissue>
    </source>
</reference>
<dbReference type="EMBL" id="CP136895">
    <property type="protein sequence ID" value="WOL09486.1"/>
    <property type="molecule type" value="Genomic_DNA"/>
</dbReference>
<evidence type="ECO:0000313" key="3">
    <source>
        <dbReference type="EMBL" id="WOL09486.1"/>
    </source>
</evidence>
<dbReference type="PANTHER" id="PTHR31286">
    <property type="entry name" value="GLYCINE-RICH CELL WALL STRUCTURAL PROTEIN 1.8-LIKE"/>
    <property type="match status" value="1"/>
</dbReference>